<name>A0AAN9ABT4_HALRR</name>
<dbReference type="InterPro" id="IPR009003">
    <property type="entry name" value="Peptidase_S1_PA"/>
</dbReference>
<reference evidence="1 2" key="1">
    <citation type="submission" date="2023-11" db="EMBL/GenBank/DDBJ databases">
        <title>Halocaridina rubra genome assembly.</title>
        <authorList>
            <person name="Smith C."/>
        </authorList>
    </citation>
    <scope>NUCLEOTIDE SEQUENCE [LARGE SCALE GENOMIC DNA]</scope>
    <source>
        <strain evidence="1">EP-1</strain>
        <tissue evidence="1">Whole</tissue>
    </source>
</reference>
<gene>
    <name evidence="1" type="ORF">SK128_023768</name>
</gene>
<evidence type="ECO:0000313" key="2">
    <source>
        <dbReference type="Proteomes" id="UP001381693"/>
    </source>
</evidence>
<dbReference type="EMBL" id="JAXCGZ010007914">
    <property type="protein sequence ID" value="KAK7078277.1"/>
    <property type="molecule type" value="Genomic_DNA"/>
</dbReference>
<dbReference type="Proteomes" id="UP001381693">
    <property type="component" value="Unassembled WGS sequence"/>
</dbReference>
<organism evidence="1 2">
    <name type="scientific">Halocaridina rubra</name>
    <name type="common">Hawaiian red shrimp</name>
    <dbReference type="NCBI Taxonomy" id="373956"/>
    <lineage>
        <taxon>Eukaryota</taxon>
        <taxon>Metazoa</taxon>
        <taxon>Ecdysozoa</taxon>
        <taxon>Arthropoda</taxon>
        <taxon>Crustacea</taxon>
        <taxon>Multicrustacea</taxon>
        <taxon>Malacostraca</taxon>
        <taxon>Eumalacostraca</taxon>
        <taxon>Eucarida</taxon>
        <taxon>Decapoda</taxon>
        <taxon>Pleocyemata</taxon>
        <taxon>Caridea</taxon>
        <taxon>Atyoidea</taxon>
        <taxon>Atyidae</taxon>
        <taxon>Halocaridina</taxon>
    </lineage>
</organism>
<accession>A0AAN9ABT4</accession>
<sequence>MAWRTPHGITSTYPCCRRENLATRKKTYENDIALVRLTGNLDFSDPGLGAVCIPALGTTENYAGTDGSPY</sequence>
<protein>
    <submittedName>
        <fullName evidence="1">Uncharacterized protein</fullName>
    </submittedName>
</protein>
<dbReference type="SUPFAM" id="SSF50494">
    <property type="entry name" value="Trypsin-like serine proteases"/>
    <property type="match status" value="1"/>
</dbReference>
<keyword evidence="2" id="KW-1185">Reference proteome</keyword>
<dbReference type="AlphaFoldDB" id="A0AAN9ABT4"/>
<evidence type="ECO:0000313" key="1">
    <source>
        <dbReference type="EMBL" id="KAK7078277.1"/>
    </source>
</evidence>
<proteinExistence type="predicted"/>
<comment type="caution">
    <text evidence="1">The sequence shown here is derived from an EMBL/GenBank/DDBJ whole genome shotgun (WGS) entry which is preliminary data.</text>
</comment>